<evidence type="ECO:0000313" key="2">
    <source>
        <dbReference type="EMBL" id="TDL19584.1"/>
    </source>
</evidence>
<dbReference type="Pfam" id="PF12937">
    <property type="entry name" value="F-box-like"/>
    <property type="match status" value="1"/>
</dbReference>
<dbReference type="InterPro" id="IPR001810">
    <property type="entry name" value="F-box_dom"/>
</dbReference>
<dbReference type="Gene3D" id="1.20.1280.50">
    <property type="match status" value="1"/>
</dbReference>
<organism evidence="2 3">
    <name type="scientific">Rickenella mellea</name>
    <dbReference type="NCBI Taxonomy" id="50990"/>
    <lineage>
        <taxon>Eukaryota</taxon>
        <taxon>Fungi</taxon>
        <taxon>Dikarya</taxon>
        <taxon>Basidiomycota</taxon>
        <taxon>Agaricomycotina</taxon>
        <taxon>Agaricomycetes</taxon>
        <taxon>Hymenochaetales</taxon>
        <taxon>Rickenellaceae</taxon>
        <taxon>Rickenella</taxon>
    </lineage>
</organism>
<dbReference type="OrthoDB" id="2269034at2759"/>
<evidence type="ECO:0000313" key="3">
    <source>
        <dbReference type="Proteomes" id="UP000294933"/>
    </source>
</evidence>
<keyword evidence="3" id="KW-1185">Reference proteome</keyword>
<protein>
    <recommendedName>
        <fullName evidence="1">F-box domain-containing protein</fullName>
    </recommendedName>
</protein>
<accession>A0A4Y7PW08</accession>
<feature type="domain" description="F-box" evidence="1">
    <location>
        <begin position="94"/>
        <end position="144"/>
    </location>
</feature>
<dbReference type="VEuPathDB" id="FungiDB:BD410DRAFT_830215"/>
<sequence>MHTMKNNLVPSLLGVDALSALITVLERVKANGGKLNDDGIWFDAPPMDGHYGPLDELKALKTHKKTLLCLRKALEKRIIPVQNLCDELTLQVGIQSVPVEILQQILVATHLPAEKGNEQSISVSHVCRSFRTVALRTPELWSTVSSFSPLAETREFLKRSAPAPLTIVFPTPFPSPSHPSIKKFLKVIMSHSSRWCDLDIHVMHEMFIPAIPHPLQLPLLRSLTHGIYDDDSVPLFAQYGRSQLLYPTLHSYVAVNFLIKIDKPCNNLRFVDVPHSNPTPTGDASVYPSITTFSLCVGPGYSVDTMLDYLLESFSLPNLVDFRLGYLNPVSVSMAMITRLKHPDGPIPFQTLRSMSISGAGNSYGERETCLELCGCLLELLMEGIEGGLLRSDSGPLMEKRLPLQTLMLRHCDDVTADEIDLLVEQLREGPNWETFQRLEITCCKKLTEDFFLTIEDEMEGKLVWTTCG</sequence>
<dbReference type="AlphaFoldDB" id="A0A4Y7PW08"/>
<dbReference type="EMBL" id="ML170195">
    <property type="protein sequence ID" value="TDL19584.1"/>
    <property type="molecule type" value="Genomic_DNA"/>
</dbReference>
<dbReference type="Proteomes" id="UP000294933">
    <property type="component" value="Unassembled WGS sequence"/>
</dbReference>
<name>A0A4Y7PW08_9AGAM</name>
<dbReference type="STRING" id="50990.A0A4Y7PW08"/>
<gene>
    <name evidence="2" type="ORF">BD410DRAFT_830215</name>
</gene>
<reference evidence="2 3" key="1">
    <citation type="submission" date="2018-06" db="EMBL/GenBank/DDBJ databases">
        <title>A transcriptomic atlas of mushroom development highlights an independent origin of complex multicellularity.</title>
        <authorList>
            <consortium name="DOE Joint Genome Institute"/>
            <person name="Krizsan K."/>
            <person name="Almasi E."/>
            <person name="Merenyi Z."/>
            <person name="Sahu N."/>
            <person name="Viragh M."/>
            <person name="Koszo T."/>
            <person name="Mondo S."/>
            <person name="Kiss B."/>
            <person name="Balint B."/>
            <person name="Kues U."/>
            <person name="Barry K."/>
            <person name="Hegedus J.C."/>
            <person name="Henrissat B."/>
            <person name="Johnson J."/>
            <person name="Lipzen A."/>
            <person name="Ohm R."/>
            <person name="Nagy I."/>
            <person name="Pangilinan J."/>
            <person name="Yan J."/>
            <person name="Xiong Y."/>
            <person name="Grigoriev I.V."/>
            <person name="Hibbett D.S."/>
            <person name="Nagy L.G."/>
        </authorList>
    </citation>
    <scope>NUCLEOTIDE SEQUENCE [LARGE SCALE GENOMIC DNA]</scope>
    <source>
        <strain evidence="2 3">SZMC22713</strain>
    </source>
</reference>
<proteinExistence type="predicted"/>
<evidence type="ECO:0000259" key="1">
    <source>
        <dbReference type="Pfam" id="PF12937"/>
    </source>
</evidence>